<dbReference type="PANTHER" id="PTHR30524:SF0">
    <property type="entry name" value="ALTRONATE OXIDOREDUCTASE-RELATED"/>
    <property type="match status" value="1"/>
</dbReference>
<dbReference type="EC" id="1.1.1.58" evidence="5"/>
<evidence type="ECO:0000256" key="1">
    <source>
        <dbReference type="ARBA" id="ARBA00023002"/>
    </source>
</evidence>
<dbReference type="Proteomes" id="UP000315017">
    <property type="component" value="Chromosome"/>
</dbReference>
<evidence type="ECO:0000313" key="5">
    <source>
        <dbReference type="EMBL" id="QDU31858.1"/>
    </source>
</evidence>
<dbReference type="InterPro" id="IPR036291">
    <property type="entry name" value="NAD(P)-bd_dom_sf"/>
</dbReference>
<dbReference type="InterPro" id="IPR008927">
    <property type="entry name" value="6-PGluconate_DH-like_C_sf"/>
</dbReference>
<feature type="domain" description="Mannitol dehydrogenase C-terminal" evidence="4">
    <location>
        <begin position="257"/>
        <end position="372"/>
    </location>
</feature>
<dbReference type="SUPFAM" id="SSF51735">
    <property type="entry name" value="NAD(P)-binding Rossmann-fold domains"/>
    <property type="match status" value="1"/>
</dbReference>
<organism evidence="5 6">
    <name type="scientific">Anatilimnocola aggregata</name>
    <dbReference type="NCBI Taxonomy" id="2528021"/>
    <lineage>
        <taxon>Bacteria</taxon>
        <taxon>Pseudomonadati</taxon>
        <taxon>Planctomycetota</taxon>
        <taxon>Planctomycetia</taxon>
        <taxon>Pirellulales</taxon>
        <taxon>Pirellulaceae</taxon>
        <taxon>Anatilimnocola</taxon>
    </lineage>
</organism>
<evidence type="ECO:0000313" key="6">
    <source>
        <dbReference type="Proteomes" id="UP000315017"/>
    </source>
</evidence>
<sequence length="375" mass="42117">MSKGELPETVLQFGAGRFLRSFVDRFIQQANDSGQGVGRIVVVQRSADSRADSLHAQDDGFTVLVRGYEQGELIERREKVHSISRSIVAADDWREVLRVAVASELKYIVSNATEAGYQIDPTDRLTSHPPVSLPGKLTQVLWVRFNHSLRGVTILPCELIERNADKLRALVLEQASIWALPAEFTEWVTTECLWLNNLVDCIVTGPPADHPLATKDSLLTCAEPYALWAIEKPANREALLFAHPAIQLVDDLSVCYLRKVRILNGLHSAMVAKFRHQGFVTVQDVLRDAQATRWIRDLLYEEIVPAIAYRVPGVAAFADDTFDRLRNPHQQHKLADIALNHADKVRVRLQSTHEEYVQLFGKSPVRLAEVIAARV</sequence>
<dbReference type="InterPro" id="IPR013131">
    <property type="entry name" value="Mannitol_DH_N"/>
</dbReference>
<dbReference type="GO" id="GO:0008926">
    <property type="term" value="F:mannitol-1-phosphate 5-dehydrogenase activity"/>
    <property type="evidence" value="ECO:0007669"/>
    <property type="project" value="TreeGrafter"/>
</dbReference>
<dbReference type="InterPro" id="IPR013118">
    <property type="entry name" value="Mannitol_DH_C"/>
</dbReference>
<reference evidence="5 6" key="1">
    <citation type="submission" date="2019-02" db="EMBL/GenBank/DDBJ databases">
        <title>Deep-cultivation of Planctomycetes and their phenomic and genomic characterization uncovers novel biology.</title>
        <authorList>
            <person name="Wiegand S."/>
            <person name="Jogler M."/>
            <person name="Boedeker C."/>
            <person name="Pinto D."/>
            <person name="Vollmers J."/>
            <person name="Rivas-Marin E."/>
            <person name="Kohn T."/>
            <person name="Peeters S.H."/>
            <person name="Heuer A."/>
            <person name="Rast P."/>
            <person name="Oberbeckmann S."/>
            <person name="Bunk B."/>
            <person name="Jeske O."/>
            <person name="Meyerdierks A."/>
            <person name="Storesund J.E."/>
            <person name="Kallscheuer N."/>
            <person name="Luecker S."/>
            <person name="Lage O.M."/>
            <person name="Pohl T."/>
            <person name="Merkel B.J."/>
            <person name="Hornburger P."/>
            <person name="Mueller R.-W."/>
            <person name="Bruemmer F."/>
            <person name="Labrenz M."/>
            <person name="Spormann A.M."/>
            <person name="Op den Camp H."/>
            <person name="Overmann J."/>
            <person name="Amann R."/>
            <person name="Jetten M.S.M."/>
            <person name="Mascher T."/>
            <person name="Medema M.H."/>
            <person name="Devos D.P."/>
            <person name="Kaster A.-K."/>
            <person name="Ovreas L."/>
            <person name="Rohde M."/>
            <person name="Galperin M.Y."/>
            <person name="Jogler C."/>
        </authorList>
    </citation>
    <scope>NUCLEOTIDE SEQUENCE [LARGE SCALE GENOMIC DNA]</scope>
    <source>
        <strain evidence="5 6">ETA_A8</strain>
    </source>
</reference>
<dbReference type="AlphaFoldDB" id="A0A517YNQ9"/>
<dbReference type="OrthoDB" id="9768714at2"/>
<dbReference type="Gene3D" id="1.10.1040.10">
    <property type="entry name" value="N-(1-d-carboxylethyl)-l-norvaline Dehydrogenase, domain 2"/>
    <property type="match status" value="1"/>
</dbReference>
<dbReference type="SUPFAM" id="SSF48179">
    <property type="entry name" value="6-phosphogluconate dehydrogenase C-terminal domain-like"/>
    <property type="match status" value="1"/>
</dbReference>
<dbReference type="GO" id="GO:0009026">
    <property type="term" value="F:tagaturonate reductase activity"/>
    <property type="evidence" value="ECO:0007669"/>
    <property type="project" value="UniProtKB-EC"/>
</dbReference>
<keyword evidence="1 5" id="KW-0560">Oxidoreductase</keyword>
<dbReference type="RefSeq" id="WP_145099711.1">
    <property type="nucleotide sequence ID" value="NZ_CP036274.1"/>
</dbReference>
<dbReference type="Pfam" id="PF01232">
    <property type="entry name" value="Mannitol_dh"/>
    <property type="match status" value="1"/>
</dbReference>
<feature type="domain" description="Mannitol dehydrogenase N-terminal" evidence="3">
    <location>
        <begin position="9"/>
        <end position="234"/>
    </location>
</feature>
<evidence type="ECO:0000256" key="2">
    <source>
        <dbReference type="ARBA" id="ARBA00023027"/>
    </source>
</evidence>
<dbReference type="Gene3D" id="3.40.50.720">
    <property type="entry name" value="NAD(P)-binding Rossmann-like Domain"/>
    <property type="match status" value="1"/>
</dbReference>
<keyword evidence="2" id="KW-0520">NAD</keyword>
<name>A0A517YNQ9_9BACT</name>
<protein>
    <submittedName>
        <fullName evidence="5">Altronate oxidoreductase</fullName>
        <ecNumber evidence="5">1.1.1.58</ecNumber>
    </submittedName>
</protein>
<evidence type="ECO:0000259" key="3">
    <source>
        <dbReference type="Pfam" id="PF01232"/>
    </source>
</evidence>
<dbReference type="InterPro" id="IPR013328">
    <property type="entry name" value="6PGD_dom2"/>
</dbReference>
<accession>A0A517YNQ9</accession>
<dbReference type="Pfam" id="PF08125">
    <property type="entry name" value="Mannitol_dh_C"/>
    <property type="match status" value="1"/>
</dbReference>
<evidence type="ECO:0000259" key="4">
    <source>
        <dbReference type="Pfam" id="PF08125"/>
    </source>
</evidence>
<proteinExistence type="predicted"/>
<dbReference type="GO" id="GO:0019592">
    <property type="term" value="P:mannitol catabolic process"/>
    <property type="evidence" value="ECO:0007669"/>
    <property type="project" value="TreeGrafter"/>
</dbReference>
<keyword evidence="6" id="KW-1185">Reference proteome</keyword>
<gene>
    <name evidence="5" type="primary">uxaB</name>
    <name evidence="5" type="ORF">ETAA8_70190</name>
</gene>
<dbReference type="GO" id="GO:0005829">
    <property type="term" value="C:cytosol"/>
    <property type="evidence" value="ECO:0007669"/>
    <property type="project" value="TreeGrafter"/>
</dbReference>
<dbReference type="EMBL" id="CP036274">
    <property type="protein sequence ID" value="QDU31858.1"/>
    <property type="molecule type" value="Genomic_DNA"/>
</dbReference>
<dbReference type="PANTHER" id="PTHR30524">
    <property type="entry name" value="MANNITOL-1-PHOSPHATE 5-DEHYDROGENASE"/>
    <property type="match status" value="1"/>
</dbReference>
<dbReference type="KEGG" id="aagg:ETAA8_70190"/>